<evidence type="ECO:0000256" key="1">
    <source>
        <dbReference type="ARBA" id="ARBA00023015"/>
    </source>
</evidence>
<dbReference type="Gene3D" id="1.10.10.60">
    <property type="entry name" value="Homeodomain-like"/>
    <property type="match status" value="1"/>
</dbReference>
<reference evidence="5 6" key="1">
    <citation type="submission" date="2014-11" db="EMBL/GenBank/DDBJ databases">
        <title>Draft Genome Sequence of Vibrio piscirenalis strains CECT 8603T and CECT 8604, two marine Gammaproteobacterium isolated from cultured gilthead sea bream (Sparus aurata).</title>
        <authorList>
            <person name="Arahal D.R."/>
            <person name="Rodrigo-Torres L."/>
            <person name="Lucena T."/>
            <person name="Pujalte M.J."/>
        </authorList>
    </citation>
    <scope>NUCLEOTIDE SEQUENCE [LARGE SCALE GENOMIC DNA]</scope>
    <source>
        <strain evidence="5 6">DCR 1-4-2</strain>
    </source>
</reference>
<keyword evidence="6" id="KW-1185">Reference proteome</keyword>
<dbReference type="InterPro" id="IPR018060">
    <property type="entry name" value="HTH_AraC"/>
</dbReference>
<gene>
    <name evidence="5" type="ORF">OJ16_15605</name>
</gene>
<evidence type="ECO:0000313" key="6">
    <source>
        <dbReference type="Proteomes" id="UP000031672"/>
    </source>
</evidence>
<keyword evidence="2" id="KW-0238">DNA-binding</keyword>
<evidence type="ECO:0000259" key="4">
    <source>
        <dbReference type="PROSITE" id="PS01124"/>
    </source>
</evidence>
<comment type="caution">
    <text evidence="5">The sequence shown here is derived from an EMBL/GenBank/DDBJ whole genome shotgun (WGS) entry which is preliminary data.</text>
</comment>
<dbReference type="PANTHER" id="PTHR47894:SF4">
    <property type="entry name" value="HTH-TYPE TRANSCRIPTIONAL REGULATOR GADX"/>
    <property type="match status" value="1"/>
</dbReference>
<dbReference type="PROSITE" id="PS01124">
    <property type="entry name" value="HTH_ARAC_FAMILY_2"/>
    <property type="match status" value="1"/>
</dbReference>
<dbReference type="OrthoDB" id="9783876at2"/>
<dbReference type="SUPFAM" id="SSF46689">
    <property type="entry name" value="Homeodomain-like"/>
    <property type="match status" value="1"/>
</dbReference>
<dbReference type="Proteomes" id="UP000031672">
    <property type="component" value="Unassembled WGS sequence"/>
</dbReference>
<dbReference type="GO" id="GO:0000976">
    <property type="term" value="F:transcription cis-regulatory region binding"/>
    <property type="evidence" value="ECO:0007669"/>
    <property type="project" value="TreeGrafter"/>
</dbReference>
<protein>
    <submittedName>
        <fullName evidence="5">AraC family transcriptional regulator</fullName>
    </submittedName>
</protein>
<dbReference type="AlphaFoldDB" id="A0A0C2K898"/>
<keyword evidence="3" id="KW-0804">Transcription</keyword>
<evidence type="ECO:0000256" key="2">
    <source>
        <dbReference type="ARBA" id="ARBA00023125"/>
    </source>
</evidence>
<organism evidence="5 6">
    <name type="scientific">Vibrio renipiscarius</name>
    <dbReference type="NCBI Taxonomy" id="1461322"/>
    <lineage>
        <taxon>Bacteria</taxon>
        <taxon>Pseudomonadati</taxon>
        <taxon>Pseudomonadota</taxon>
        <taxon>Gammaproteobacteria</taxon>
        <taxon>Vibrionales</taxon>
        <taxon>Vibrionaceae</taxon>
        <taxon>Vibrio</taxon>
    </lineage>
</organism>
<accession>A0A0C2K898</accession>
<proteinExistence type="predicted"/>
<accession>A0A0C2NIQ1</accession>
<feature type="domain" description="HTH araC/xylS-type" evidence="4">
    <location>
        <begin position="158"/>
        <end position="254"/>
    </location>
</feature>
<keyword evidence="1" id="KW-0805">Transcription regulation</keyword>
<evidence type="ECO:0000256" key="3">
    <source>
        <dbReference type="ARBA" id="ARBA00023163"/>
    </source>
</evidence>
<dbReference type="PANTHER" id="PTHR47894">
    <property type="entry name" value="HTH-TYPE TRANSCRIPTIONAL REGULATOR GADX"/>
    <property type="match status" value="1"/>
</dbReference>
<dbReference type="GO" id="GO:0005829">
    <property type="term" value="C:cytosol"/>
    <property type="evidence" value="ECO:0007669"/>
    <property type="project" value="TreeGrafter"/>
</dbReference>
<dbReference type="Pfam" id="PF12833">
    <property type="entry name" value="HTH_18"/>
    <property type="match status" value="1"/>
</dbReference>
<dbReference type="InterPro" id="IPR009057">
    <property type="entry name" value="Homeodomain-like_sf"/>
</dbReference>
<dbReference type="STRING" id="1461322.OJ16_15605"/>
<dbReference type="SMART" id="SM00342">
    <property type="entry name" value="HTH_ARAC"/>
    <property type="match status" value="1"/>
</dbReference>
<sequence>MNKSLLHITHFQGKREQPLRNVFIHAPTLYWVEQGHKQLWWQDQSYEFNRANWLVVPAGQYLTFVNTPKQNAFNARAVTFFQPPPAEWLNQEEAVSHSVPMVKVSESLRYCFDIICDMQTKALSTQTQQQLLLAFYTELRHIGALHLLFPSDNQQVRDKLATYLSAAPGDDHKIDVAAQHLAMSRATLTRKLAAEETSFRHILTEIRMSHALGLLQRKFSQMDTALACGYQSEVRFTQRFKEQFGLTPRQYQMTL</sequence>
<dbReference type="EMBL" id="JTKH01000024">
    <property type="protein sequence ID" value="KII76235.1"/>
    <property type="molecule type" value="Genomic_DNA"/>
</dbReference>
<evidence type="ECO:0000313" key="5">
    <source>
        <dbReference type="EMBL" id="KII76235.1"/>
    </source>
</evidence>
<dbReference type="RefSeq" id="WP_040992173.1">
    <property type="nucleotide sequence ID" value="NZ_JTKH01000024.1"/>
</dbReference>
<name>A0A0C2K898_9VIBR</name>
<dbReference type="GO" id="GO:0003700">
    <property type="term" value="F:DNA-binding transcription factor activity"/>
    <property type="evidence" value="ECO:0007669"/>
    <property type="project" value="InterPro"/>
</dbReference>